<gene>
    <name evidence="3" type="ORF">DRJ04_02300</name>
</gene>
<dbReference type="AlphaFoldDB" id="A0A662DG88"/>
<comment type="caution">
    <text evidence="3">The sequence shown here is derived from an EMBL/GenBank/DDBJ whole genome shotgun (WGS) entry which is preliminary data.</text>
</comment>
<evidence type="ECO:0000313" key="3">
    <source>
        <dbReference type="EMBL" id="RLE14485.1"/>
    </source>
</evidence>
<dbReference type="Proteomes" id="UP000280417">
    <property type="component" value="Unassembled WGS sequence"/>
</dbReference>
<evidence type="ECO:0000259" key="2">
    <source>
        <dbReference type="Pfam" id="PF07364"/>
    </source>
</evidence>
<dbReference type="InterPro" id="IPR010799">
    <property type="entry name" value="MlrC_C"/>
</dbReference>
<proteinExistence type="predicted"/>
<dbReference type="InterPro" id="IPR015995">
    <property type="entry name" value="MlrC_N"/>
</dbReference>
<feature type="domain" description="Microcystin LR degradation protein MlrC N-terminal" evidence="2">
    <location>
        <begin position="2"/>
        <end position="289"/>
    </location>
</feature>
<reference evidence="3 4" key="1">
    <citation type="submission" date="2018-06" db="EMBL/GenBank/DDBJ databases">
        <title>Extensive metabolic versatility and redundancy in microbially diverse, dynamic hydrothermal sediments.</title>
        <authorList>
            <person name="Dombrowski N."/>
            <person name="Teske A."/>
            <person name="Baker B.J."/>
        </authorList>
    </citation>
    <scope>NUCLEOTIDE SEQUENCE [LARGE SCALE GENOMIC DNA]</scope>
    <source>
        <strain evidence="3">B3_G15</strain>
    </source>
</reference>
<dbReference type="Pfam" id="PF07364">
    <property type="entry name" value="DUF1485"/>
    <property type="match status" value="1"/>
</dbReference>
<feature type="domain" description="Microcystin LR degradation protein MlrC C-terminal" evidence="1">
    <location>
        <begin position="299"/>
        <end position="468"/>
    </location>
</feature>
<sequence length="481" mass="54270">MKIVVGAFVHESNTFTPLITTEDDFQVFRGQEIYRNLDFYDPVKGIISTFLKYKNYDVEPTIFAHAVPFGEVEKGFYLRIKNELVERIKNVTDLTAVVLALHGSMRVKEIGDAEGDLLLHLRRIVPKTIPIICSLDMHATITDLMMKNANAFVGFRTAPHIDAVETGERVAHLTKYVLENDLKIEMCYQRVPMLITGEQSMTEVEPMRTMIENLRQAEKSPDVLSASYFLGFPWADTPENGVSSVVITSDNRTKASEIAKWLADKFWENRCEFTFGTEAYPPDEAITKAIHSKNYPVFLSDSGDNPTAGAPGDNTNLIRLLNKHDQISSLNQRPLVVAVVDPEVCEKCKKRKGKKTKLSLGGKMDSVYSDPVQIECITKKVIEGWGEQEADLVLVSSRKLDIIITSKRISIIDPIMLVDLGIRPEKRKLVIIKSGYLSDAYERISARSILALTKGCSDEILSRLPFKNIKRPMFPFDKDFK</sequence>
<evidence type="ECO:0000259" key="1">
    <source>
        <dbReference type="Pfam" id="PF07171"/>
    </source>
</evidence>
<organism evidence="3 4">
    <name type="scientific">Aerophobetes bacterium</name>
    <dbReference type="NCBI Taxonomy" id="2030807"/>
    <lineage>
        <taxon>Bacteria</taxon>
        <taxon>Candidatus Aerophobota</taxon>
    </lineage>
</organism>
<accession>A0A662DG88</accession>
<protein>
    <submittedName>
        <fullName evidence="3">Microcystin LR degradation protein MlrC</fullName>
    </submittedName>
</protein>
<dbReference type="Pfam" id="PF07171">
    <property type="entry name" value="MlrC_C"/>
    <property type="match status" value="1"/>
</dbReference>
<dbReference type="EMBL" id="QMQA01000042">
    <property type="protein sequence ID" value="RLE14485.1"/>
    <property type="molecule type" value="Genomic_DNA"/>
</dbReference>
<name>A0A662DG88_UNCAE</name>
<evidence type="ECO:0000313" key="4">
    <source>
        <dbReference type="Proteomes" id="UP000280417"/>
    </source>
</evidence>